<dbReference type="InterPro" id="IPR000477">
    <property type="entry name" value="RT_dom"/>
</dbReference>
<evidence type="ECO:0000313" key="3">
    <source>
        <dbReference type="Proteomes" id="UP001172457"/>
    </source>
</evidence>
<dbReference type="Pfam" id="PF13966">
    <property type="entry name" value="zf-RVT"/>
    <property type="match status" value="1"/>
</dbReference>
<organism evidence="2 3">
    <name type="scientific">Centaurea solstitialis</name>
    <name type="common">yellow star-thistle</name>
    <dbReference type="NCBI Taxonomy" id="347529"/>
    <lineage>
        <taxon>Eukaryota</taxon>
        <taxon>Viridiplantae</taxon>
        <taxon>Streptophyta</taxon>
        <taxon>Embryophyta</taxon>
        <taxon>Tracheophyta</taxon>
        <taxon>Spermatophyta</taxon>
        <taxon>Magnoliopsida</taxon>
        <taxon>eudicotyledons</taxon>
        <taxon>Gunneridae</taxon>
        <taxon>Pentapetalae</taxon>
        <taxon>asterids</taxon>
        <taxon>campanulids</taxon>
        <taxon>Asterales</taxon>
        <taxon>Asteraceae</taxon>
        <taxon>Carduoideae</taxon>
        <taxon>Cardueae</taxon>
        <taxon>Centaureinae</taxon>
        <taxon>Centaurea</taxon>
    </lineage>
</organism>
<keyword evidence="3" id="KW-1185">Reference proteome</keyword>
<dbReference type="PANTHER" id="PTHR33116:SF77">
    <property type="entry name" value="RNA-DIRECTED DNA POLYMERASE"/>
    <property type="match status" value="1"/>
</dbReference>
<gene>
    <name evidence="2" type="ORF">OSB04_un001812</name>
</gene>
<evidence type="ECO:0000259" key="1">
    <source>
        <dbReference type="PROSITE" id="PS50878"/>
    </source>
</evidence>
<dbReference type="Pfam" id="PF00078">
    <property type="entry name" value="RVT_1"/>
    <property type="match status" value="1"/>
</dbReference>
<evidence type="ECO:0000313" key="2">
    <source>
        <dbReference type="EMBL" id="KAJ9535108.1"/>
    </source>
</evidence>
<dbReference type="AlphaFoldDB" id="A0AA38S3F6"/>
<sequence length="675" mass="76926">MSKLVSGNQTAFIPGRLMLDGCLIANEIVHHAKKKKMKMFLFKVDFEKAFDSVNWIFLFHTMEQMGFGKKWIGWINGCLKSASTSILINGTPSKEFLMERGLRQGDPLSPFLFLLAGEVLQLMILNACNMGLFNGIRLVKSNRNISLLQFADDALIFGKWSRKNLVALTKILTCFYDVSGLRINLSKCNLFGIGVSDPVVKDMADKIRCQVSSLPFTYLGLPVGGNMKKKALWSVVVEKINKKLSAWKSKCISIGGRLTLIQSVLSAIPLFFFSLFKAPKAILKLLESIRRRFFWGFKDDEKKLVWIAWKKVLKSKSNGGLGVTSFKIKNDALLSKWIWRFLSSKDAIWKDVIAEFYGPDGGLFSSSPLSGKSTWAAIVNGCRDLQVAGQTLIASFSKTIAKDSQSLFWEDLAIGQGSKLKDIYPRLYALEKNKNACFKERWILVNGSWCGAWDWKSIIRGRSLDDLQSLENQLSSMSFNMSGQDFWTWDLGKNGVFSVKQMTKFLQNSSDSEEDDSVCCVWNPLIPNKINIFIWRFLKEAIPVRFNLSKKGISVQSMDCILCGKDVETMDHCFFSCPISNALWRKIWAWWDLKSPRLSTVSEFKKLIRRRVFSENMGRFLFRFARWRYGRFGGGETAFSLPRKACYLQRKGKIHFQLSRTFQSCGWVIEVENST</sequence>
<dbReference type="InterPro" id="IPR026960">
    <property type="entry name" value="RVT-Znf"/>
</dbReference>
<protein>
    <recommendedName>
        <fullName evidence="1">Reverse transcriptase domain-containing protein</fullName>
    </recommendedName>
</protein>
<dbReference type="SUPFAM" id="SSF56672">
    <property type="entry name" value="DNA/RNA polymerases"/>
    <property type="match status" value="1"/>
</dbReference>
<proteinExistence type="predicted"/>
<feature type="domain" description="Reverse transcriptase" evidence="1">
    <location>
        <begin position="1"/>
        <end position="223"/>
    </location>
</feature>
<name>A0AA38S3F6_9ASTR</name>
<reference evidence="2" key="1">
    <citation type="submission" date="2023-03" db="EMBL/GenBank/DDBJ databases">
        <title>Chromosome-scale reference genome and RAD-based genetic map of yellow starthistle (Centaurea solstitialis) reveal putative structural variation and QTLs associated with invader traits.</title>
        <authorList>
            <person name="Reatini B."/>
            <person name="Cang F.A."/>
            <person name="Jiang Q."/>
            <person name="Mckibben M.T.W."/>
            <person name="Barker M.S."/>
            <person name="Rieseberg L.H."/>
            <person name="Dlugosch K.M."/>
        </authorList>
    </citation>
    <scope>NUCLEOTIDE SEQUENCE</scope>
    <source>
        <strain evidence="2">CAN-66</strain>
        <tissue evidence="2">Leaf</tissue>
    </source>
</reference>
<dbReference type="PROSITE" id="PS50878">
    <property type="entry name" value="RT_POL"/>
    <property type="match status" value="1"/>
</dbReference>
<dbReference type="Proteomes" id="UP001172457">
    <property type="component" value="Unassembled WGS sequence"/>
</dbReference>
<comment type="caution">
    <text evidence="2">The sequence shown here is derived from an EMBL/GenBank/DDBJ whole genome shotgun (WGS) entry which is preliminary data.</text>
</comment>
<dbReference type="PANTHER" id="PTHR33116">
    <property type="entry name" value="REVERSE TRANSCRIPTASE ZINC-BINDING DOMAIN-CONTAINING PROTEIN-RELATED-RELATED"/>
    <property type="match status" value="1"/>
</dbReference>
<dbReference type="InterPro" id="IPR043502">
    <property type="entry name" value="DNA/RNA_pol_sf"/>
</dbReference>
<accession>A0AA38S3F6</accession>
<dbReference type="CDD" id="cd01650">
    <property type="entry name" value="RT_nLTR_like"/>
    <property type="match status" value="1"/>
</dbReference>
<dbReference type="EMBL" id="JARYMX010000715">
    <property type="protein sequence ID" value="KAJ9535108.1"/>
    <property type="molecule type" value="Genomic_DNA"/>
</dbReference>